<dbReference type="Proteomes" id="UP000542973">
    <property type="component" value="Unassembled WGS sequence"/>
</dbReference>
<comment type="caution">
    <text evidence="1">The sequence shown here is derived from an EMBL/GenBank/DDBJ whole genome shotgun (WGS) entry which is preliminary data.</text>
</comment>
<dbReference type="AlphaFoldDB" id="A0A849BII2"/>
<reference evidence="1 2" key="1">
    <citation type="submission" date="2020-05" db="EMBL/GenBank/DDBJ databases">
        <title>MicrobeNet Type strains.</title>
        <authorList>
            <person name="Nicholson A.C."/>
        </authorList>
    </citation>
    <scope>NUCLEOTIDE SEQUENCE [LARGE SCALE GENOMIC DNA]</scope>
    <source>
        <strain evidence="1 2">ATCC 700815</strain>
    </source>
</reference>
<proteinExistence type="predicted"/>
<evidence type="ECO:0000313" key="2">
    <source>
        <dbReference type="Proteomes" id="UP000542973"/>
    </source>
</evidence>
<feature type="non-terminal residue" evidence="1">
    <location>
        <position position="51"/>
    </location>
</feature>
<evidence type="ECO:0000313" key="1">
    <source>
        <dbReference type="EMBL" id="NNH13848.1"/>
    </source>
</evidence>
<dbReference type="EMBL" id="JABEMD010000062">
    <property type="protein sequence ID" value="NNH13848.1"/>
    <property type="molecule type" value="Genomic_DNA"/>
</dbReference>
<organism evidence="1 2">
    <name type="scientific">Cupriavidus gilardii</name>
    <dbReference type="NCBI Taxonomy" id="82541"/>
    <lineage>
        <taxon>Bacteria</taxon>
        <taxon>Pseudomonadati</taxon>
        <taxon>Pseudomonadota</taxon>
        <taxon>Betaproteobacteria</taxon>
        <taxon>Burkholderiales</taxon>
        <taxon>Burkholderiaceae</taxon>
        <taxon>Cupriavidus</taxon>
    </lineage>
</organism>
<gene>
    <name evidence="1" type="ORF">HLB16_23645</name>
</gene>
<protein>
    <submittedName>
        <fullName evidence="1">Uncharacterized protein</fullName>
    </submittedName>
</protein>
<accession>A0A849BII2</accession>
<sequence length="51" mass="5344">MREPVTELAGAGATTAEPLWRAATSARVRDLAWCTLAPPLLSGLPRDVAAL</sequence>
<name>A0A849BII2_9BURK</name>